<sequence length="981" mass="106467">MAPAPTDASSAPAQTTPAPAQSTPAAARTAPPGYKLIKVKKPDGTIVTVKKKLSPEELEKQQQAVQAQPQAQPPASTDASKTAAVPPPTSPEAKKQDAVQCKIITVRMPDGTLAKVKRPVNKPDSTTTATATTATATATAEKTTSTSTAATTTAAPSELPKPSANAPKDAPASSPPEQPLSPEDKAALEEQALRNKEQRCNRFKTALLFGLVGAADTALPDLLDGDELMSDTDFSDDEDFDEKNDHADQKGLDDPEDKKSPGVGAAVGAAAVSAAAGVAVAAMAAPPAAPPPAQQATQRSGPANGANGDAEKAANGKEAYKVTVKDLKDLDARAEKKEEDKRALERRWAAFSFYFLASLSIILPVLFLILACFIMAMNGKSVDSNWGKIIDPIKIAITVWPIVFAAVTAQGFKTWAAYKVERGVKLMELEQLVGSNSFAAVMKQPFFLRRLDLLTIGIFVIWALSPIGSQALIRSYSLDRSLVHDTVDVKYVPILGNNTLLSPGAEGKLTDGLALADLWQVVATYYMAGSFIPRGVKSESDDTSYAQDMFNHPIPQAEFGGHKEYVSNYGVPLAMPQSALMQAQMKADDALYEKGLTFEEVQKENEKKKTGPDAIEPSESLTFHVISSFFKFTCQPWQTITYGEMSREDSLWSFSISETLGVEFTGGVSSTAIDRVRYATLLNGTTLLKDTTYDRVTEAQPDWAYAMIDCGMKQVFYNGTVVCRINAKAGTYAFDCEMRETNIIPDDRARPEWRTAIEDFSGAFVRTGNPYPLLSPYTPTERYAYVQDTIGGSFEEIDQLSRNPTEFERNFGKLFNTWVTIAHCTECTTLYNLDELNDPAWVDNMRQEHIALYKTPESPDGKAARVHSPLSLVFKLDWRWVAVFLTSVIVLLIVGIASVVLEGMLIAPDVLGYASTLARNSRYLHLPKTAAKPMSGPERARAIGGVKVMIQDVKPDKDVGKIALGLKHDRAEPLKPGRLYR</sequence>
<feature type="region of interest" description="Disordered" evidence="1">
    <location>
        <begin position="286"/>
        <end position="313"/>
    </location>
</feature>
<dbReference type="Proteomes" id="UP001321760">
    <property type="component" value="Unassembled WGS sequence"/>
</dbReference>
<comment type="caution">
    <text evidence="3">The sequence shown here is derived from an EMBL/GenBank/DDBJ whole genome shotgun (WGS) entry which is preliminary data.</text>
</comment>
<accession>A0AAV9GGJ8</accession>
<keyword evidence="4" id="KW-1185">Reference proteome</keyword>
<feature type="compositionally biased region" description="Basic and acidic residues" evidence="1">
    <location>
        <begin position="243"/>
        <end position="260"/>
    </location>
</feature>
<protein>
    <submittedName>
        <fullName evidence="3">Uncharacterized protein</fullName>
    </submittedName>
</protein>
<feature type="region of interest" description="Disordered" evidence="1">
    <location>
        <begin position="1"/>
        <end position="193"/>
    </location>
</feature>
<evidence type="ECO:0000256" key="2">
    <source>
        <dbReference type="SAM" id="Phobius"/>
    </source>
</evidence>
<feature type="compositionally biased region" description="Basic and acidic residues" evidence="1">
    <location>
        <begin position="182"/>
        <end position="193"/>
    </location>
</feature>
<feature type="transmembrane region" description="Helical" evidence="2">
    <location>
        <begin position="451"/>
        <end position="473"/>
    </location>
</feature>
<dbReference type="AlphaFoldDB" id="A0AAV9GGJ8"/>
<name>A0AAV9GGJ8_9PEZI</name>
<keyword evidence="2" id="KW-0812">Transmembrane</keyword>
<feature type="compositionally biased region" description="Low complexity" evidence="1">
    <location>
        <begin position="61"/>
        <end position="75"/>
    </location>
</feature>
<reference evidence="3" key="1">
    <citation type="journal article" date="2023" name="Mol. Phylogenet. Evol.">
        <title>Genome-scale phylogeny and comparative genomics of the fungal order Sordariales.</title>
        <authorList>
            <person name="Hensen N."/>
            <person name="Bonometti L."/>
            <person name="Westerberg I."/>
            <person name="Brannstrom I.O."/>
            <person name="Guillou S."/>
            <person name="Cros-Aarteil S."/>
            <person name="Calhoun S."/>
            <person name="Haridas S."/>
            <person name="Kuo A."/>
            <person name="Mondo S."/>
            <person name="Pangilinan J."/>
            <person name="Riley R."/>
            <person name="LaButti K."/>
            <person name="Andreopoulos B."/>
            <person name="Lipzen A."/>
            <person name="Chen C."/>
            <person name="Yan M."/>
            <person name="Daum C."/>
            <person name="Ng V."/>
            <person name="Clum A."/>
            <person name="Steindorff A."/>
            <person name="Ohm R.A."/>
            <person name="Martin F."/>
            <person name="Silar P."/>
            <person name="Natvig D.O."/>
            <person name="Lalanne C."/>
            <person name="Gautier V."/>
            <person name="Ament-Velasquez S.L."/>
            <person name="Kruys A."/>
            <person name="Hutchinson M.I."/>
            <person name="Powell A.J."/>
            <person name="Barry K."/>
            <person name="Miller A.N."/>
            <person name="Grigoriev I.V."/>
            <person name="Debuchy R."/>
            <person name="Gladieux P."/>
            <person name="Hiltunen Thoren M."/>
            <person name="Johannesson H."/>
        </authorList>
    </citation>
    <scope>NUCLEOTIDE SEQUENCE</scope>
    <source>
        <strain evidence="3">PSN243</strain>
    </source>
</reference>
<feature type="transmembrane region" description="Helical" evidence="2">
    <location>
        <begin position="397"/>
        <end position="418"/>
    </location>
</feature>
<organism evidence="3 4">
    <name type="scientific">Podospora aff. communis PSN243</name>
    <dbReference type="NCBI Taxonomy" id="3040156"/>
    <lineage>
        <taxon>Eukaryota</taxon>
        <taxon>Fungi</taxon>
        <taxon>Dikarya</taxon>
        <taxon>Ascomycota</taxon>
        <taxon>Pezizomycotina</taxon>
        <taxon>Sordariomycetes</taxon>
        <taxon>Sordariomycetidae</taxon>
        <taxon>Sordariales</taxon>
        <taxon>Podosporaceae</taxon>
        <taxon>Podospora</taxon>
    </lineage>
</organism>
<dbReference type="EMBL" id="MU865953">
    <property type="protein sequence ID" value="KAK4446985.1"/>
    <property type="molecule type" value="Genomic_DNA"/>
</dbReference>
<evidence type="ECO:0000313" key="4">
    <source>
        <dbReference type="Proteomes" id="UP001321760"/>
    </source>
</evidence>
<gene>
    <name evidence="3" type="ORF">QBC34DRAFT_468773</name>
</gene>
<evidence type="ECO:0000256" key="1">
    <source>
        <dbReference type="SAM" id="MobiDB-lite"/>
    </source>
</evidence>
<proteinExistence type="predicted"/>
<feature type="transmembrane region" description="Helical" evidence="2">
    <location>
        <begin position="351"/>
        <end position="377"/>
    </location>
</feature>
<feature type="transmembrane region" description="Helical" evidence="2">
    <location>
        <begin position="878"/>
        <end position="901"/>
    </location>
</feature>
<keyword evidence="2" id="KW-1133">Transmembrane helix</keyword>
<feature type="compositionally biased region" description="Low complexity" evidence="1">
    <location>
        <begin position="125"/>
        <end position="155"/>
    </location>
</feature>
<feature type="compositionally biased region" description="Acidic residues" evidence="1">
    <location>
        <begin position="223"/>
        <end position="242"/>
    </location>
</feature>
<feature type="region of interest" description="Disordered" evidence="1">
    <location>
        <begin position="223"/>
        <end position="263"/>
    </location>
</feature>
<reference evidence="3" key="2">
    <citation type="submission" date="2023-05" db="EMBL/GenBank/DDBJ databases">
        <authorList>
            <consortium name="Lawrence Berkeley National Laboratory"/>
            <person name="Steindorff A."/>
            <person name="Hensen N."/>
            <person name="Bonometti L."/>
            <person name="Westerberg I."/>
            <person name="Brannstrom I.O."/>
            <person name="Guillou S."/>
            <person name="Cros-Aarteil S."/>
            <person name="Calhoun S."/>
            <person name="Haridas S."/>
            <person name="Kuo A."/>
            <person name="Mondo S."/>
            <person name="Pangilinan J."/>
            <person name="Riley R."/>
            <person name="Labutti K."/>
            <person name="Andreopoulos B."/>
            <person name="Lipzen A."/>
            <person name="Chen C."/>
            <person name="Yanf M."/>
            <person name="Daum C."/>
            <person name="Ng V."/>
            <person name="Clum A."/>
            <person name="Ohm R."/>
            <person name="Martin F."/>
            <person name="Silar P."/>
            <person name="Natvig D."/>
            <person name="Lalanne C."/>
            <person name="Gautier V."/>
            <person name="Ament-Velasquez S.L."/>
            <person name="Kruys A."/>
            <person name="Hutchinson M.I."/>
            <person name="Powell A.J."/>
            <person name="Barry K."/>
            <person name="Miller A.N."/>
            <person name="Grigoriev I.V."/>
            <person name="Debuchy R."/>
            <person name="Gladieux P."/>
            <person name="Thoren M.H."/>
            <person name="Johannesson H."/>
        </authorList>
    </citation>
    <scope>NUCLEOTIDE SEQUENCE</scope>
    <source>
        <strain evidence="3">PSN243</strain>
    </source>
</reference>
<keyword evidence="2" id="KW-0472">Membrane</keyword>
<evidence type="ECO:0000313" key="3">
    <source>
        <dbReference type="EMBL" id="KAK4446985.1"/>
    </source>
</evidence>
<feature type="compositionally biased region" description="Low complexity" evidence="1">
    <location>
        <begin position="1"/>
        <end position="32"/>
    </location>
</feature>